<dbReference type="RefSeq" id="WP_168837503.1">
    <property type="nucleotide sequence ID" value="NZ_JABAIK010000020.1"/>
</dbReference>
<keyword evidence="2" id="KW-1185">Reference proteome</keyword>
<name>A0A7X8YHS8_9VIBR</name>
<protein>
    <submittedName>
        <fullName evidence="1">Uncharacterized protein</fullName>
    </submittedName>
</protein>
<proteinExistence type="predicted"/>
<dbReference type="EMBL" id="JABAIK010000020">
    <property type="protein sequence ID" value="NLS14408.1"/>
    <property type="molecule type" value="Genomic_DNA"/>
</dbReference>
<comment type="caution">
    <text evidence="1">The sequence shown here is derived from an EMBL/GenBank/DDBJ whole genome shotgun (WGS) entry which is preliminary data.</text>
</comment>
<evidence type="ECO:0000313" key="1">
    <source>
        <dbReference type="EMBL" id="NLS14408.1"/>
    </source>
</evidence>
<organism evidence="1 2">
    <name type="scientific">Vibrio agarilyticus</name>
    <dbReference type="NCBI Taxonomy" id="2726741"/>
    <lineage>
        <taxon>Bacteria</taxon>
        <taxon>Pseudomonadati</taxon>
        <taxon>Pseudomonadota</taxon>
        <taxon>Gammaproteobacteria</taxon>
        <taxon>Vibrionales</taxon>
        <taxon>Vibrionaceae</taxon>
        <taxon>Vibrio</taxon>
    </lineage>
</organism>
<dbReference type="Proteomes" id="UP000535589">
    <property type="component" value="Unassembled WGS sequence"/>
</dbReference>
<gene>
    <name evidence="1" type="ORF">HGP28_16125</name>
</gene>
<dbReference type="AlphaFoldDB" id="A0A7X8YHS8"/>
<accession>A0A7X8YHS8</accession>
<evidence type="ECO:0000313" key="2">
    <source>
        <dbReference type="Proteomes" id="UP000535589"/>
    </source>
</evidence>
<reference evidence="1 2" key="1">
    <citation type="submission" date="2020-04" db="EMBL/GenBank/DDBJ databases">
        <title>Vibrio sp. SM6, a novel species isolated from seawater.</title>
        <authorList>
            <person name="Wang X."/>
        </authorList>
    </citation>
    <scope>NUCLEOTIDE SEQUENCE [LARGE SCALE GENOMIC DNA]</scope>
    <source>
        <strain evidence="1 2">SM6</strain>
    </source>
</reference>
<sequence>MYSQTLFAQLCRMTALLVLSLIVLHQSPQLISLFAHYAMDSGCHQQHAEHAQPHHH</sequence>